<keyword evidence="5" id="KW-1185">Reference proteome</keyword>
<dbReference type="PANTHER" id="PTHR23028">
    <property type="entry name" value="ACETYLTRANSFERASE"/>
    <property type="match status" value="1"/>
</dbReference>
<evidence type="ECO:0000313" key="4">
    <source>
        <dbReference type="EMBL" id="BCJ33667.1"/>
    </source>
</evidence>
<reference evidence="4 5" key="1">
    <citation type="submission" date="2020-08" db="EMBL/GenBank/DDBJ databases">
        <title>Whole genome shotgun sequence of Actinocatenispora thailandica NBRC 105041.</title>
        <authorList>
            <person name="Komaki H."/>
            <person name="Tamura T."/>
        </authorList>
    </citation>
    <scope>NUCLEOTIDE SEQUENCE [LARGE SCALE GENOMIC DNA]</scope>
    <source>
        <strain evidence="4 5">NBRC 105041</strain>
    </source>
</reference>
<feature type="transmembrane region" description="Helical" evidence="2">
    <location>
        <begin position="93"/>
        <end position="117"/>
    </location>
</feature>
<keyword evidence="2" id="KW-0812">Transmembrane</keyword>
<feature type="transmembrane region" description="Helical" evidence="2">
    <location>
        <begin position="129"/>
        <end position="149"/>
    </location>
</feature>
<evidence type="ECO:0000256" key="1">
    <source>
        <dbReference type="SAM" id="MobiDB-lite"/>
    </source>
</evidence>
<accession>A0A7R7HV08</accession>
<keyword evidence="2" id="KW-1133">Transmembrane helix</keyword>
<feature type="transmembrane region" description="Helical" evidence="2">
    <location>
        <begin position="356"/>
        <end position="377"/>
    </location>
</feature>
<dbReference type="InterPro" id="IPR002656">
    <property type="entry name" value="Acyl_transf_3_dom"/>
</dbReference>
<feature type="transmembrane region" description="Helical" evidence="2">
    <location>
        <begin position="180"/>
        <end position="201"/>
    </location>
</feature>
<feature type="compositionally biased region" description="Low complexity" evidence="1">
    <location>
        <begin position="8"/>
        <end position="27"/>
    </location>
</feature>
<feature type="transmembrane region" description="Helical" evidence="2">
    <location>
        <begin position="318"/>
        <end position="336"/>
    </location>
</feature>
<dbReference type="GO" id="GO:0016747">
    <property type="term" value="F:acyltransferase activity, transferring groups other than amino-acyl groups"/>
    <property type="evidence" value="ECO:0007669"/>
    <property type="project" value="InterPro"/>
</dbReference>
<evidence type="ECO:0000259" key="3">
    <source>
        <dbReference type="Pfam" id="PF01757"/>
    </source>
</evidence>
<evidence type="ECO:0000256" key="2">
    <source>
        <dbReference type="SAM" id="Phobius"/>
    </source>
</evidence>
<dbReference type="GO" id="GO:0016020">
    <property type="term" value="C:membrane"/>
    <property type="evidence" value="ECO:0007669"/>
    <property type="project" value="TreeGrafter"/>
</dbReference>
<keyword evidence="4" id="KW-0012">Acyltransferase</keyword>
<sequence length="410" mass="44997">MGTNYAMSSSTTTSDRTGTDSTPAGATTGAAIQASGAAAARATGGFGQRRRYHEVDLLRLVAALGVLGFHFLFRASTTDPVFSHTGFHDPGGIFHYGNLGVPLFFVISGFVILNSAWNRTPIRYLSSRIGRLYPAFWTACTFTALIMAFDPTGRFSVSFGQWLQNLSMASEAYGVDYVDGVYWTLTIELAFYLIILAFVRIGITTNRVIAFGLGWLAISMFALHHPAPDWLNLILVPAWAPYFVAGMFFALVARDGWRAKYVPPLLVAYAGCGRYAIHYFHAQTDYYHVLFSPWVVAAVITAIFGIFAAIVSGVRVPGAAKVAWLAGLTYPLYLIHENVGFISLDFLHHELGLNRYLVLGVTIAGVCGIAWALHVLVENRFSRPLAELITRIWLRIRGAVLARVPALSER</sequence>
<protein>
    <submittedName>
        <fullName evidence="4">Acyltransferase</fullName>
    </submittedName>
</protein>
<feature type="transmembrane region" description="Helical" evidence="2">
    <location>
        <begin position="286"/>
        <end position="311"/>
    </location>
</feature>
<feature type="region of interest" description="Disordered" evidence="1">
    <location>
        <begin position="1"/>
        <end position="27"/>
    </location>
</feature>
<proteinExistence type="predicted"/>
<dbReference type="GO" id="GO:0009103">
    <property type="term" value="P:lipopolysaccharide biosynthetic process"/>
    <property type="evidence" value="ECO:0007669"/>
    <property type="project" value="TreeGrafter"/>
</dbReference>
<feature type="transmembrane region" description="Helical" evidence="2">
    <location>
        <begin position="208"/>
        <end position="224"/>
    </location>
</feature>
<dbReference type="KEGG" id="atl:Athai_11700"/>
<dbReference type="Pfam" id="PF01757">
    <property type="entry name" value="Acyl_transf_3"/>
    <property type="match status" value="1"/>
</dbReference>
<keyword evidence="2" id="KW-0472">Membrane</keyword>
<dbReference type="EMBL" id="AP023355">
    <property type="protein sequence ID" value="BCJ33667.1"/>
    <property type="molecule type" value="Genomic_DNA"/>
</dbReference>
<gene>
    <name evidence="4" type="ORF">Athai_11700</name>
</gene>
<organism evidence="4 5">
    <name type="scientific">Actinocatenispora thailandica</name>
    <dbReference type="NCBI Taxonomy" id="227318"/>
    <lineage>
        <taxon>Bacteria</taxon>
        <taxon>Bacillati</taxon>
        <taxon>Actinomycetota</taxon>
        <taxon>Actinomycetes</taxon>
        <taxon>Micromonosporales</taxon>
        <taxon>Micromonosporaceae</taxon>
        <taxon>Actinocatenispora</taxon>
    </lineage>
</organism>
<dbReference type="PANTHER" id="PTHR23028:SF53">
    <property type="entry name" value="ACYL_TRANSF_3 DOMAIN-CONTAINING PROTEIN"/>
    <property type="match status" value="1"/>
</dbReference>
<feature type="domain" description="Acyltransferase 3" evidence="3">
    <location>
        <begin position="53"/>
        <end position="369"/>
    </location>
</feature>
<dbReference type="InterPro" id="IPR050879">
    <property type="entry name" value="Acyltransferase_3"/>
</dbReference>
<evidence type="ECO:0000313" key="5">
    <source>
        <dbReference type="Proteomes" id="UP000611640"/>
    </source>
</evidence>
<keyword evidence="4" id="KW-0808">Transferase</keyword>
<dbReference type="Proteomes" id="UP000611640">
    <property type="component" value="Chromosome"/>
</dbReference>
<dbReference type="AlphaFoldDB" id="A0A7R7HV08"/>
<feature type="transmembrane region" description="Helical" evidence="2">
    <location>
        <begin position="230"/>
        <end position="252"/>
    </location>
</feature>
<name>A0A7R7HV08_9ACTN</name>
<feature type="transmembrane region" description="Helical" evidence="2">
    <location>
        <begin position="57"/>
        <end position="73"/>
    </location>
</feature>